<accession>A0A0G4N230</accession>
<feature type="compositionally biased region" description="Polar residues" evidence="1">
    <location>
        <begin position="357"/>
        <end position="369"/>
    </location>
</feature>
<gene>
    <name evidence="2" type="ORF">BN1708_008194</name>
</gene>
<dbReference type="PANTHER" id="PTHR14312">
    <property type="entry name" value="CREB/ATF BZIP TRANSCRIPTION FACTOR"/>
    <property type="match status" value="1"/>
</dbReference>
<dbReference type="GO" id="GO:0043565">
    <property type="term" value="F:sequence-specific DNA binding"/>
    <property type="evidence" value="ECO:0007669"/>
    <property type="project" value="TreeGrafter"/>
</dbReference>
<dbReference type="STRING" id="100787.A0A0G4N230"/>
<feature type="compositionally biased region" description="Low complexity" evidence="1">
    <location>
        <begin position="338"/>
        <end position="356"/>
    </location>
</feature>
<feature type="compositionally biased region" description="Polar residues" evidence="1">
    <location>
        <begin position="15"/>
        <end position="24"/>
    </location>
</feature>
<dbReference type="AlphaFoldDB" id="A0A0G4N230"/>
<keyword evidence="3" id="KW-1185">Reference proteome</keyword>
<dbReference type="GO" id="GO:0005634">
    <property type="term" value="C:nucleus"/>
    <property type="evidence" value="ECO:0007669"/>
    <property type="project" value="TreeGrafter"/>
</dbReference>
<feature type="compositionally biased region" description="Polar residues" evidence="1">
    <location>
        <begin position="463"/>
        <end position="480"/>
    </location>
</feature>
<evidence type="ECO:0000256" key="1">
    <source>
        <dbReference type="SAM" id="MobiDB-lite"/>
    </source>
</evidence>
<protein>
    <submittedName>
        <fullName evidence="2">Uncharacterized protein</fullName>
    </submittedName>
</protein>
<feature type="compositionally biased region" description="Low complexity" evidence="1">
    <location>
        <begin position="122"/>
        <end position="143"/>
    </location>
</feature>
<dbReference type="Proteomes" id="UP000044602">
    <property type="component" value="Unassembled WGS sequence"/>
</dbReference>
<feature type="compositionally biased region" description="Low complexity" evidence="1">
    <location>
        <begin position="280"/>
        <end position="301"/>
    </location>
</feature>
<dbReference type="PANTHER" id="PTHR14312:SF1">
    <property type="entry name" value="BASIC-LEUCINE ZIPPER TRANSCRIPTION FACTOR A"/>
    <property type="match status" value="1"/>
</dbReference>
<feature type="region of interest" description="Disordered" evidence="1">
    <location>
        <begin position="338"/>
        <end position="413"/>
    </location>
</feature>
<feature type="compositionally biased region" description="Low complexity" evidence="1">
    <location>
        <begin position="381"/>
        <end position="398"/>
    </location>
</feature>
<feature type="compositionally biased region" description="Polar residues" evidence="1">
    <location>
        <begin position="269"/>
        <end position="279"/>
    </location>
</feature>
<reference evidence="2 3" key="1">
    <citation type="submission" date="2015-05" db="EMBL/GenBank/DDBJ databases">
        <authorList>
            <person name="Wang D.B."/>
            <person name="Wang M."/>
        </authorList>
    </citation>
    <scope>NUCLEOTIDE SEQUENCE [LARGE SCALE GENOMIC DNA]</scope>
    <source>
        <strain evidence="2">VL1</strain>
    </source>
</reference>
<feature type="compositionally biased region" description="Low complexity" evidence="1">
    <location>
        <begin position="58"/>
        <end position="98"/>
    </location>
</feature>
<feature type="compositionally biased region" description="Low complexity" evidence="1">
    <location>
        <begin position="25"/>
        <end position="46"/>
    </location>
</feature>
<feature type="region of interest" description="Disordered" evidence="1">
    <location>
        <begin position="208"/>
        <end position="309"/>
    </location>
</feature>
<evidence type="ECO:0000313" key="3">
    <source>
        <dbReference type="Proteomes" id="UP000044602"/>
    </source>
</evidence>
<sequence length="834" mass="93662">MHPAPSLLEAPPKTSPSDEPTRATSVPYQQQHSPSPQQSSEQMPQPQEEDHAMVDMDPQLQQQQHQLQQEQLQQEQQLQQQQQQPQQQQQQPQQQQLPSVTSPNHQTLNPNLASPPMRKDTNSSVSTTATTATMASAGTEMSTETNNTSYSADTSPNLTSIFHIKDGADMSNRVRASRRRTGPLSFQQREKAALIRKLGACPDCRRRRVAGKSHTGDQRPLSPQDQSLKSMYGDQEMDIDSPSGRLGESRIRTPLPSGPRLDKPGGLKTSPSDEPTRATSVPYQQQHSPSPQQSSEQMPQPQEEDHAMVDMDPQLQQQQHQLQQEQLRQEQQLQQQQQQQQQQPQQQPQQQQQQLPSVTSPNHQTLNPNPSSPPMRKDTNSSVSTTATMASAGTEMSTETNNTSRRTGPLSFQQREKAALIRKLGACPDCRRRRVACHPSHHNMSWEDAVEKFKNSLPGMQGKSHTGGQRPLSPQDQSLKSMYGDQEMDIDSPSGRLGESRIRTPLPSGPRLDKPGGLTGIEVKTDLQTNVARILSNPHRSRYAGAQVLLLHWAGDHDPHVSSAVNELADVFDQYYRYTFQIQAIPSTSESCKSPWRWLSRKITDFSEERDQRDVLKIVYYNGHSYLDDNREMVLASSRDREKAETLRWSGIQQVLEEACGDTLILMDAAYYPSSKMARQQGVLELIAAAVSEEHFNELERCSFTKLLVEQLKTRASHRVPNPLTAAELHSKLVSSYPTFIQDRNGDKDLVTTSPSPLHIQISGNPRLASILVAPMNISPQRNSLPFAPEGQQLVLSVRVGDEPIDVDSWTEWLRQMPEAVKEMRIDGPYRPIR</sequence>
<feature type="region of interest" description="Disordered" evidence="1">
    <location>
        <begin position="1"/>
        <end position="156"/>
    </location>
</feature>
<feature type="region of interest" description="Disordered" evidence="1">
    <location>
        <begin position="456"/>
        <end position="516"/>
    </location>
</feature>
<organism evidence="2 3">
    <name type="scientific">Verticillium longisporum</name>
    <name type="common">Verticillium dahliae var. longisporum</name>
    <dbReference type="NCBI Taxonomy" id="100787"/>
    <lineage>
        <taxon>Eukaryota</taxon>
        <taxon>Fungi</taxon>
        <taxon>Dikarya</taxon>
        <taxon>Ascomycota</taxon>
        <taxon>Pezizomycotina</taxon>
        <taxon>Sordariomycetes</taxon>
        <taxon>Hypocreomycetidae</taxon>
        <taxon>Glomerellales</taxon>
        <taxon>Plectosphaerellaceae</taxon>
        <taxon>Verticillium</taxon>
    </lineage>
</organism>
<proteinExistence type="predicted"/>
<feature type="compositionally biased region" description="Polar residues" evidence="1">
    <location>
        <begin position="399"/>
        <end position="413"/>
    </location>
</feature>
<dbReference type="EMBL" id="CVQH01026305">
    <property type="protein sequence ID" value="CRK40404.1"/>
    <property type="molecule type" value="Genomic_DNA"/>
</dbReference>
<feature type="compositionally biased region" description="Polar residues" evidence="1">
    <location>
        <begin position="99"/>
        <end position="112"/>
    </location>
</feature>
<dbReference type="GO" id="GO:0010468">
    <property type="term" value="P:regulation of gene expression"/>
    <property type="evidence" value="ECO:0007669"/>
    <property type="project" value="TreeGrafter"/>
</dbReference>
<evidence type="ECO:0000313" key="2">
    <source>
        <dbReference type="EMBL" id="CRK40404.1"/>
    </source>
</evidence>
<feature type="compositionally biased region" description="Polar residues" evidence="1">
    <location>
        <begin position="144"/>
        <end position="156"/>
    </location>
</feature>
<name>A0A0G4N230_VERLO</name>